<gene>
    <name evidence="3" type="ORF">JCM19275_3577</name>
    <name evidence="1" type="ORF">JCM19296_1962</name>
    <name evidence="2" type="ORF">JCM19314_2278</name>
</gene>
<dbReference type="Proteomes" id="UP000028980">
    <property type="component" value="Unassembled WGS sequence"/>
</dbReference>
<evidence type="ECO:0000313" key="5">
    <source>
        <dbReference type="Proteomes" id="UP000029226"/>
    </source>
</evidence>
<evidence type="ECO:0000313" key="3">
    <source>
        <dbReference type="EMBL" id="GAL74722.1"/>
    </source>
</evidence>
<evidence type="ECO:0000313" key="6">
    <source>
        <dbReference type="Proteomes" id="UP000029647"/>
    </source>
</evidence>
<dbReference type="AlphaFoldDB" id="A0A081DBR9"/>
<dbReference type="EMBL" id="BBMM01000008">
    <property type="protein sequence ID" value="GAL01078.1"/>
    <property type="molecule type" value="Genomic_DNA"/>
</dbReference>
<reference evidence="4 5" key="1">
    <citation type="journal article" date="2014" name="Genome Announc.">
        <title>Draft Genome Sequences of Marine Flavobacterium Nonlabens Strains NR17, NR24, NR27, NR32, NR33, and Ara13.</title>
        <authorList>
            <person name="Nakanishi M."/>
            <person name="Meirelles P."/>
            <person name="Suzuki R."/>
            <person name="Takatani N."/>
            <person name="Mino S."/>
            <person name="Suda W."/>
            <person name="Oshima K."/>
            <person name="Hattori M."/>
            <person name="Ohkuma M."/>
            <person name="Hosokawa M."/>
            <person name="Miyashita K."/>
            <person name="Thompson F.L."/>
            <person name="Niwa A."/>
            <person name="Sawabe T."/>
            <person name="Sawabe T."/>
        </authorList>
    </citation>
    <scope>NUCLEOTIDE SEQUENCE [LARGE SCALE GENOMIC DNA]</scope>
    <source>
        <strain evidence="3">JCM 19275</strain>
        <strain evidence="1">JCM 19296</strain>
        <strain evidence="2">JCM 19314</strain>
        <strain evidence="6">JCM19275</strain>
        <strain evidence="4">JCM19296</strain>
        <strain evidence="5">JCM19314</strain>
    </source>
</reference>
<protein>
    <submittedName>
        <fullName evidence="1">Uncharacterized protein</fullName>
    </submittedName>
</protein>
<dbReference type="Proteomes" id="UP000029226">
    <property type="component" value="Unassembled WGS sequence"/>
</dbReference>
<dbReference type="Proteomes" id="UP000029647">
    <property type="component" value="Unassembled WGS sequence"/>
</dbReference>
<dbReference type="EMBL" id="BBLG01000004">
    <property type="protein sequence ID" value="GAK76365.1"/>
    <property type="molecule type" value="Genomic_DNA"/>
</dbReference>
<evidence type="ECO:0000313" key="4">
    <source>
        <dbReference type="Proteomes" id="UP000028980"/>
    </source>
</evidence>
<sequence>MRGHFPLNANTFVKVNMFVDIFYVVHAFAKAKLLQIF</sequence>
<accession>A0A081DBR9</accession>
<dbReference type="EMBL" id="BBNT01000002">
    <property type="protein sequence ID" value="GAL74722.1"/>
    <property type="molecule type" value="Genomic_DNA"/>
</dbReference>
<evidence type="ECO:0000313" key="1">
    <source>
        <dbReference type="EMBL" id="GAK76365.1"/>
    </source>
</evidence>
<comment type="caution">
    <text evidence="1">The sequence shown here is derived from an EMBL/GenBank/DDBJ whole genome shotgun (WGS) entry which is preliminary data.</text>
</comment>
<organism evidence="1 4">
    <name type="scientific">Nonlabens ulvanivorans</name>
    <name type="common">Persicivirga ulvanivorans</name>
    <dbReference type="NCBI Taxonomy" id="906888"/>
    <lineage>
        <taxon>Bacteria</taxon>
        <taxon>Pseudomonadati</taxon>
        <taxon>Bacteroidota</taxon>
        <taxon>Flavobacteriia</taxon>
        <taxon>Flavobacteriales</taxon>
        <taxon>Flavobacteriaceae</taxon>
        <taxon>Nonlabens</taxon>
    </lineage>
</organism>
<evidence type="ECO:0000313" key="2">
    <source>
        <dbReference type="EMBL" id="GAL01078.1"/>
    </source>
</evidence>
<proteinExistence type="predicted"/>
<name>A0A081DBR9_NONUL</name>